<gene>
    <name evidence="1" type="ORF">KPL71_001573</name>
</gene>
<evidence type="ECO:0000313" key="1">
    <source>
        <dbReference type="EMBL" id="KAH9802924.1"/>
    </source>
</evidence>
<proteinExistence type="predicted"/>
<protein>
    <submittedName>
        <fullName evidence="1">Cyclin-D6-1</fullName>
    </submittedName>
</protein>
<dbReference type="Proteomes" id="UP000829398">
    <property type="component" value="Chromosome 1"/>
</dbReference>
<organism evidence="1 2">
    <name type="scientific">Citrus sinensis</name>
    <name type="common">Sweet orange</name>
    <name type="synonym">Citrus aurantium var. sinensis</name>
    <dbReference type="NCBI Taxonomy" id="2711"/>
    <lineage>
        <taxon>Eukaryota</taxon>
        <taxon>Viridiplantae</taxon>
        <taxon>Streptophyta</taxon>
        <taxon>Embryophyta</taxon>
        <taxon>Tracheophyta</taxon>
        <taxon>Spermatophyta</taxon>
        <taxon>Magnoliopsida</taxon>
        <taxon>eudicotyledons</taxon>
        <taxon>Gunneridae</taxon>
        <taxon>Pentapetalae</taxon>
        <taxon>rosids</taxon>
        <taxon>malvids</taxon>
        <taxon>Sapindales</taxon>
        <taxon>Rutaceae</taxon>
        <taxon>Aurantioideae</taxon>
        <taxon>Citrus</taxon>
    </lineage>
</organism>
<evidence type="ECO:0000313" key="2">
    <source>
        <dbReference type="Proteomes" id="UP000829398"/>
    </source>
</evidence>
<dbReference type="EMBL" id="CM039170">
    <property type="protein sequence ID" value="KAH9802924.1"/>
    <property type="molecule type" value="Genomic_DNA"/>
</dbReference>
<accession>A0ACB8NZC6</accession>
<comment type="caution">
    <text evidence="1">The sequence shown here is derived from an EMBL/GenBank/DDBJ whole genome shotgun (WGS) entry which is preliminary data.</text>
</comment>
<name>A0ACB8NZC6_CITSI</name>
<sequence>MNFHHDYPLPAYKEEQFEKYFNVETEWMADEGYAESKEVTLRKVAMHVILRKIKEKEMKMNGTLGIENLKLDHNSKSDKLDAFIPYLAMNIFDRFISRHQLPTVLDHVRDDIVLAANSCLTLAWKMRDNSFSVPEFLGKWNLDKDLMLKMELQILRGLKWQMRAVTPICLVRFFVEMIPIGKGIERRTLNEIIIQTQDNISFTRFRPSVIAASAVLTACRLLYDDIYEENKKILLSRKYVEEEDLETCLDETYEKCIEKKILLLRDVWFVEKPKLEIGAAEIAKAGETSSSGSHRSGKEPIQEQNQDEAEGDIDQEMNFELKWMMWSSDDPEDLTINSPDFRTLPPAPDDPNDGTVEARNYFDLCAPCKSCIIL</sequence>
<reference evidence="2" key="1">
    <citation type="journal article" date="2023" name="Hortic. Res.">
        <title>A chromosome-level phased genome enabling allele-level studies in sweet orange: a case study on citrus Huanglongbing tolerance.</title>
        <authorList>
            <person name="Wu B."/>
            <person name="Yu Q."/>
            <person name="Deng Z."/>
            <person name="Duan Y."/>
            <person name="Luo F."/>
            <person name="Gmitter F. Jr."/>
        </authorList>
    </citation>
    <scope>NUCLEOTIDE SEQUENCE [LARGE SCALE GENOMIC DNA]</scope>
    <source>
        <strain evidence="2">cv. Valencia</strain>
    </source>
</reference>
<keyword evidence="2" id="KW-1185">Reference proteome</keyword>